<reference evidence="4 5" key="1">
    <citation type="submission" date="2017-03" db="EMBL/GenBank/DDBJ databases">
        <title>Genome sequence of Clostridium hungatei DSM 14427.</title>
        <authorList>
            <person name="Poehlein A."/>
            <person name="Daniel R."/>
        </authorList>
    </citation>
    <scope>NUCLEOTIDE SEQUENCE [LARGE SCALE GENOMIC DNA]</scope>
    <source>
        <strain evidence="4 5">DSM 14427</strain>
    </source>
</reference>
<dbReference type="GO" id="GO:0004190">
    <property type="term" value="F:aspartic-type endopeptidase activity"/>
    <property type="evidence" value="ECO:0007669"/>
    <property type="project" value="UniProtKB-KW"/>
</dbReference>
<feature type="transmembrane region" description="Helical" evidence="3">
    <location>
        <begin position="89"/>
        <end position="109"/>
    </location>
</feature>
<comment type="function">
    <text evidence="1">Probable aspartic protease that is responsible for the proteolytic cleavage of the RNA polymerase sigma E factor (SigE/spoIIGB) to yield the active peptide in the mother cell during sporulation. Responds to a signal from the forespore that is triggered by the extracellular signal protein SpoIIR.</text>
</comment>
<keyword evidence="5" id="KW-1185">Reference proteome</keyword>
<dbReference type="AlphaFoldDB" id="A0A1V4SMA0"/>
<comment type="subcellular location">
    <subcellularLocation>
        <location evidence="1">Cell membrane</location>
    </subcellularLocation>
</comment>
<organism evidence="4 5">
    <name type="scientific">Ruminiclostridium hungatei</name>
    <name type="common">Clostridium hungatei</name>
    <dbReference type="NCBI Taxonomy" id="48256"/>
    <lineage>
        <taxon>Bacteria</taxon>
        <taxon>Bacillati</taxon>
        <taxon>Bacillota</taxon>
        <taxon>Clostridia</taxon>
        <taxon>Eubacteriales</taxon>
        <taxon>Oscillospiraceae</taxon>
        <taxon>Ruminiclostridium</taxon>
    </lineage>
</organism>
<evidence type="ECO:0000313" key="5">
    <source>
        <dbReference type="Proteomes" id="UP000191554"/>
    </source>
</evidence>
<comment type="caution">
    <text evidence="4">The sequence shown here is derived from an EMBL/GenBank/DDBJ whole genome shotgun (WGS) entry which is preliminary data.</text>
</comment>
<protein>
    <recommendedName>
        <fullName evidence="1">Sporulation sigma-E factor-processing peptidase</fullName>
        <ecNumber evidence="1">3.4.23.-</ecNumber>
    </recommendedName>
    <alternativeName>
        <fullName evidence="1">Membrane-associated aspartic protease</fullName>
    </alternativeName>
    <alternativeName>
        <fullName evidence="1">Stage II sporulation protein GA</fullName>
    </alternativeName>
</protein>
<keyword evidence="1" id="KW-0645">Protease</keyword>
<dbReference type="NCBIfam" id="TIGR02854">
    <property type="entry name" value="spore_II_GA"/>
    <property type="match status" value="1"/>
</dbReference>
<feature type="transmembrane region" description="Helical" evidence="3">
    <location>
        <begin position="6"/>
        <end position="24"/>
    </location>
</feature>
<dbReference type="Pfam" id="PF03419">
    <property type="entry name" value="Peptidase_U4"/>
    <property type="match status" value="1"/>
</dbReference>
<dbReference type="GO" id="GO:0005886">
    <property type="term" value="C:plasma membrane"/>
    <property type="evidence" value="ECO:0007669"/>
    <property type="project" value="UniProtKB-SubCell"/>
</dbReference>
<keyword evidence="1" id="KW-1003">Cell membrane</keyword>
<dbReference type="PIRSF" id="PIRSF018571">
    <property type="entry name" value="SpoIIGA"/>
    <property type="match status" value="1"/>
</dbReference>
<dbReference type="EC" id="3.4.23.-" evidence="1"/>
<keyword evidence="1" id="KW-0749">Sporulation</keyword>
<feature type="transmembrane region" description="Helical" evidence="3">
    <location>
        <begin position="129"/>
        <end position="147"/>
    </location>
</feature>
<dbReference type="STRING" id="48256.CLHUN_15990"/>
<name>A0A1V4SMA0_RUMHU</name>
<sequence>MEIYLDILLLENVVINYLILYVTARFSRLRASTLRLFAGAIVGALYVVFIIIQPGGRVYYTALAKILLSFFIIAITFSPRKVLSFLKTLVIFYISTFIFAGAALAFLYFNQQGGFVKNGIIYVFGQSKGSLMFFGIATVGIIVKIFMEVIQSRITREKLLVPVIIAFDNRAIALPALVDTGNSLKDPLTNIPVMVVEFKALEELLPSEIKGIFENSKEDDLSCVTATISTSRWFSRFRLIPFSSLGKENGMLIGFKPDFIQVGEEDQKRDIKNVIVGIYNRSLSGDDMYKALLGPELVA</sequence>
<dbReference type="GO" id="GO:0030436">
    <property type="term" value="P:asexual sporulation"/>
    <property type="evidence" value="ECO:0007669"/>
    <property type="project" value="InterPro"/>
</dbReference>
<keyword evidence="3" id="KW-0812">Transmembrane</keyword>
<keyword evidence="1 3" id="KW-0472">Membrane</keyword>
<keyword evidence="1 4" id="KW-0378">Hydrolase</keyword>
<evidence type="ECO:0000256" key="1">
    <source>
        <dbReference type="PIRNR" id="PIRNR018571"/>
    </source>
</evidence>
<dbReference type="RefSeq" id="WP_080064043.1">
    <property type="nucleotide sequence ID" value="NZ_MZGX01000008.1"/>
</dbReference>
<dbReference type="EMBL" id="MZGX01000008">
    <property type="protein sequence ID" value="OPX44605.1"/>
    <property type="molecule type" value="Genomic_DNA"/>
</dbReference>
<proteinExistence type="inferred from homology"/>
<feature type="transmembrane region" description="Helical" evidence="3">
    <location>
        <begin position="36"/>
        <end position="52"/>
    </location>
</feature>
<feature type="active site" evidence="2">
    <location>
        <position position="179"/>
    </location>
</feature>
<evidence type="ECO:0000313" key="4">
    <source>
        <dbReference type="EMBL" id="OPX44605.1"/>
    </source>
</evidence>
<feature type="transmembrane region" description="Helical" evidence="3">
    <location>
        <begin position="58"/>
        <end position="77"/>
    </location>
</feature>
<dbReference type="GO" id="GO:0030435">
    <property type="term" value="P:sporulation resulting in formation of a cellular spore"/>
    <property type="evidence" value="ECO:0007669"/>
    <property type="project" value="UniProtKB-KW"/>
</dbReference>
<evidence type="ECO:0000256" key="2">
    <source>
        <dbReference type="PIRSR" id="PIRSR018571-1"/>
    </source>
</evidence>
<comment type="similarity">
    <text evidence="1">Belongs to the peptidase U4 family.</text>
</comment>
<keyword evidence="1" id="KW-0064">Aspartyl protease</keyword>
<dbReference type="GO" id="GO:0006508">
    <property type="term" value="P:proteolysis"/>
    <property type="evidence" value="ECO:0007669"/>
    <property type="project" value="UniProtKB-KW"/>
</dbReference>
<dbReference type="Proteomes" id="UP000191554">
    <property type="component" value="Unassembled WGS sequence"/>
</dbReference>
<gene>
    <name evidence="4" type="primary">spoIIGA</name>
    <name evidence="4" type="ORF">CLHUN_15990</name>
</gene>
<keyword evidence="3" id="KW-1133">Transmembrane helix</keyword>
<evidence type="ECO:0000256" key="3">
    <source>
        <dbReference type="SAM" id="Phobius"/>
    </source>
</evidence>
<accession>A0A1V4SMA0</accession>
<dbReference type="InterPro" id="IPR005081">
    <property type="entry name" value="SpoIIGA"/>
</dbReference>
<dbReference type="OrthoDB" id="2690199at2"/>